<evidence type="ECO:0000256" key="3">
    <source>
        <dbReference type="ARBA" id="ARBA00022475"/>
    </source>
</evidence>
<accession>A0A438MNZ5</accession>
<dbReference type="GO" id="GO:0022857">
    <property type="term" value="F:transmembrane transporter activity"/>
    <property type="evidence" value="ECO:0007669"/>
    <property type="project" value="InterPro"/>
</dbReference>
<feature type="transmembrane region" description="Helical" evidence="9">
    <location>
        <begin position="174"/>
        <end position="195"/>
    </location>
</feature>
<evidence type="ECO:0000256" key="8">
    <source>
        <dbReference type="ARBA" id="ARBA00039381"/>
    </source>
</evidence>
<feature type="transmembrane region" description="Helical" evidence="9">
    <location>
        <begin position="30"/>
        <end position="50"/>
    </location>
</feature>
<proteinExistence type="predicted"/>
<dbReference type="PANTHER" id="PTHR32196:SF71">
    <property type="entry name" value="AUTOINDUCER 2 IMPORT SYSTEM PERMEASE PROTEIN LSRD"/>
    <property type="match status" value="1"/>
</dbReference>
<evidence type="ECO:0000256" key="1">
    <source>
        <dbReference type="ARBA" id="ARBA00004651"/>
    </source>
</evidence>
<dbReference type="GO" id="GO:0005886">
    <property type="term" value="C:plasma membrane"/>
    <property type="evidence" value="ECO:0007669"/>
    <property type="project" value="UniProtKB-SubCell"/>
</dbReference>
<dbReference type="CDD" id="cd06579">
    <property type="entry name" value="TM_PBP1_transp_AraH_like"/>
    <property type="match status" value="1"/>
</dbReference>
<evidence type="ECO:0000313" key="10">
    <source>
        <dbReference type="EMBL" id="RVX47500.1"/>
    </source>
</evidence>
<feature type="transmembrane region" description="Helical" evidence="9">
    <location>
        <begin position="226"/>
        <end position="245"/>
    </location>
</feature>
<feature type="transmembrane region" description="Helical" evidence="9">
    <location>
        <begin position="83"/>
        <end position="102"/>
    </location>
</feature>
<dbReference type="InterPro" id="IPR001851">
    <property type="entry name" value="ABC_transp_permease"/>
</dbReference>
<sequence>MTTDQLRQSPTTDQLRQSATTDLLRRWETLILALLVGVVVWASLGVDGFANGSNVSFLLLDTTEIALMALTMTLVIVAAEIDLSVASTLGLSCAVLGWLWNAGLPIEAIMPICLLVGALCGAFNGLLVTRLGLPSLAVTIGTFALFRGLAYVMLGDQAVADLPPAYTSLATASIGPVPLMTVLVALLAAVAAVVLHATGLGRSIFALGSNEEAAYFSGVRVKRIKFWLFVASGVMASLASLVYTFRYASARADNGVGLELAVVAAVLLGGVSIFGGRGSLPGVLMAVLLLGVVRNALILADVANEVLNFVTGLLLVASVLAPNLGAVWRRRTSPQMEGKSP</sequence>
<keyword evidence="4" id="KW-0997">Cell inner membrane</keyword>
<keyword evidence="5 9" id="KW-0812">Transmembrane</keyword>
<evidence type="ECO:0000256" key="9">
    <source>
        <dbReference type="SAM" id="Phobius"/>
    </source>
</evidence>
<evidence type="ECO:0000256" key="4">
    <source>
        <dbReference type="ARBA" id="ARBA00022519"/>
    </source>
</evidence>
<dbReference type="Pfam" id="PF02653">
    <property type="entry name" value="BPD_transp_2"/>
    <property type="match status" value="1"/>
</dbReference>
<dbReference type="AlphaFoldDB" id="A0A438MNZ5"/>
<evidence type="ECO:0000256" key="6">
    <source>
        <dbReference type="ARBA" id="ARBA00022989"/>
    </source>
</evidence>
<organism evidence="10 11">
    <name type="scientific">Nonomuraea polychroma</name>
    <dbReference type="NCBI Taxonomy" id="46176"/>
    <lineage>
        <taxon>Bacteria</taxon>
        <taxon>Bacillati</taxon>
        <taxon>Actinomycetota</taxon>
        <taxon>Actinomycetes</taxon>
        <taxon>Streptosporangiales</taxon>
        <taxon>Streptosporangiaceae</taxon>
        <taxon>Nonomuraea</taxon>
    </lineage>
</organism>
<reference evidence="10 11" key="1">
    <citation type="submission" date="2019-01" db="EMBL/GenBank/DDBJ databases">
        <title>Sequencing the genomes of 1000 actinobacteria strains.</title>
        <authorList>
            <person name="Klenk H.-P."/>
        </authorList>
    </citation>
    <scope>NUCLEOTIDE SEQUENCE [LARGE SCALE GENOMIC DNA]</scope>
    <source>
        <strain evidence="10 11">DSM 43925</strain>
    </source>
</reference>
<keyword evidence="11" id="KW-1185">Reference proteome</keyword>
<comment type="caution">
    <text evidence="10">The sequence shown here is derived from an EMBL/GenBank/DDBJ whole genome shotgun (WGS) entry which is preliminary data.</text>
</comment>
<name>A0A438MNZ5_9ACTN</name>
<comment type="subcellular location">
    <subcellularLocation>
        <location evidence="1">Cell membrane</location>
        <topology evidence="1">Multi-pass membrane protein</topology>
    </subcellularLocation>
</comment>
<dbReference type="OrthoDB" id="7947581at2"/>
<keyword evidence="7 9" id="KW-0472">Membrane</keyword>
<feature type="transmembrane region" description="Helical" evidence="9">
    <location>
        <begin position="257"/>
        <end position="275"/>
    </location>
</feature>
<dbReference type="PANTHER" id="PTHR32196">
    <property type="entry name" value="ABC TRANSPORTER PERMEASE PROTEIN YPHD-RELATED-RELATED"/>
    <property type="match status" value="1"/>
</dbReference>
<protein>
    <recommendedName>
        <fullName evidence="8">Autoinducer 2 import system permease protein LsrD</fullName>
    </recommendedName>
</protein>
<feature type="transmembrane region" description="Helical" evidence="9">
    <location>
        <begin position="56"/>
        <end position="76"/>
    </location>
</feature>
<keyword evidence="3" id="KW-1003">Cell membrane</keyword>
<dbReference type="Proteomes" id="UP000284824">
    <property type="component" value="Unassembled WGS sequence"/>
</dbReference>
<dbReference type="EMBL" id="SAUN01000001">
    <property type="protein sequence ID" value="RVX47500.1"/>
    <property type="molecule type" value="Genomic_DNA"/>
</dbReference>
<evidence type="ECO:0000256" key="2">
    <source>
        <dbReference type="ARBA" id="ARBA00022448"/>
    </source>
</evidence>
<dbReference type="RefSeq" id="WP_127939921.1">
    <property type="nucleotide sequence ID" value="NZ_SAUN01000001.1"/>
</dbReference>
<feature type="transmembrane region" description="Helical" evidence="9">
    <location>
        <begin position="306"/>
        <end position="328"/>
    </location>
</feature>
<keyword evidence="2" id="KW-0813">Transport</keyword>
<evidence type="ECO:0000256" key="7">
    <source>
        <dbReference type="ARBA" id="ARBA00023136"/>
    </source>
</evidence>
<evidence type="ECO:0000256" key="5">
    <source>
        <dbReference type="ARBA" id="ARBA00022692"/>
    </source>
</evidence>
<gene>
    <name evidence="10" type="ORF">EDD27_10436</name>
</gene>
<keyword evidence="6 9" id="KW-1133">Transmembrane helix</keyword>
<feature type="transmembrane region" description="Helical" evidence="9">
    <location>
        <begin position="108"/>
        <end position="128"/>
    </location>
</feature>
<evidence type="ECO:0000313" key="11">
    <source>
        <dbReference type="Proteomes" id="UP000284824"/>
    </source>
</evidence>
<feature type="transmembrane region" description="Helical" evidence="9">
    <location>
        <begin position="135"/>
        <end position="154"/>
    </location>
</feature>